<reference evidence="2 3" key="1">
    <citation type="journal article" date="2016" name="Nat. Commun.">
        <title>Thousands of microbial genomes shed light on interconnected biogeochemical processes in an aquifer system.</title>
        <authorList>
            <person name="Anantharaman K."/>
            <person name="Brown C.T."/>
            <person name="Hug L.A."/>
            <person name="Sharon I."/>
            <person name="Castelle C.J."/>
            <person name="Probst A.J."/>
            <person name="Thomas B.C."/>
            <person name="Singh A."/>
            <person name="Wilkins M.J."/>
            <person name="Karaoz U."/>
            <person name="Brodie E.L."/>
            <person name="Williams K.H."/>
            <person name="Hubbard S.S."/>
            <person name="Banfield J.F."/>
        </authorList>
    </citation>
    <scope>NUCLEOTIDE SEQUENCE [LARGE SCALE GENOMIC DNA]</scope>
</reference>
<feature type="domain" description="Fe2OG dioxygenase" evidence="1">
    <location>
        <begin position="60"/>
        <end position="158"/>
    </location>
</feature>
<protein>
    <recommendedName>
        <fullName evidence="1">Fe2OG dioxygenase domain-containing protein</fullName>
    </recommendedName>
</protein>
<proteinExistence type="predicted"/>
<comment type="caution">
    <text evidence="2">The sequence shown here is derived from an EMBL/GenBank/DDBJ whole genome shotgun (WGS) entry which is preliminary data.</text>
</comment>
<dbReference type="InterPro" id="IPR005123">
    <property type="entry name" value="Oxoglu/Fe-dep_dioxygenase_dom"/>
</dbReference>
<dbReference type="Gene3D" id="2.60.120.620">
    <property type="entry name" value="q2cbj1_9rhob like domain"/>
    <property type="match status" value="1"/>
</dbReference>
<dbReference type="Proteomes" id="UP000179037">
    <property type="component" value="Unassembled WGS sequence"/>
</dbReference>
<dbReference type="AlphaFoldDB" id="A0A1F6U5J8"/>
<dbReference type="PROSITE" id="PS51471">
    <property type="entry name" value="FE2OG_OXY"/>
    <property type="match status" value="1"/>
</dbReference>
<name>A0A1F6U5J8_9PROT</name>
<gene>
    <name evidence="2" type="ORF">A3A87_10280</name>
</gene>
<evidence type="ECO:0000313" key="2">
    <source>
        <dbReference type="EMBL" id="OGI52663.1"/>
    </source>
</evidence>
<dbReference type="Pfam" id="PF13640">
    <property type="entry name" value="2OG-FeII_Oxy_3"/>
    <property type="match status" value="1"/>
</dbReference>
<sequence>MIRIGEAIEPRTALTGDGGAITAYEHRRSTVRQLLPGEEAHRWIFDRIEDVVAVARNHFGFELTGFYEGAQYYEYPTGGFLDAHMDIGRGHMSTRKLGVSVQLSDGATYEGGDLEFLSSRQKAPRELGSVIVFPAYMMHHVTNVTRGVRKCLVSWVHGPPFR</sequence>
<dbReference type="STRING" id="1817768.A3A87_10280"/>
<organism evidence="2 3">
    <name type="scientific">Candidatus Muproteobacteria bacterium RIFCSPLOWO2_01_FULL_60_18</name>
    <dbReference type="NCBI Taxonomy" id="1817768"/>
    <lineage>
        <taxon>Bacteria</taxon>
        <taxon>Pseudomonadati</taxon>
        <taxon>Pseudomonadota</taxon>
        <taxon>Candidatus Muproteobacteria</taxon>
    </lineage>
</organism>
<dbReference type="EMBL" id="MFTC01000010">
    <property type="protein sequence ID" value="OGI52663.1"/>
    <property type="molecule type" value="Genomic_DNA"/>
</dbReference>
<dbReference type="InterPro" id="IPR044862">
    <property type="entry name" value="Pro_4_hyd_alph_FE2OG_OXY"/>
</dbReference>
<evidence type="ECO:0000313" key="3">
    <source>
        <dbReference type="Proteomes" id="UP000179037"/>
    </source>
</evidence>
<accession>A0A1F6U5J8</accession>
<evidence type="ECO:0000259" key="1">
    <source>
        <dbReference type="PROSITE" id="PS51471"/>
    </source>
</evidence>